<protein>
    <submittedName>
        <fullName evidence="1">Uncharacterized protein</fullName>
    </submittedName>
</protein>
<dbReference type="InterPro" id="IPR016186">
    <property type="entry name" value="C-type_lectin-like/link_sf"/>
</dbReference>
<evidence type="ECO:0000313" key="1">
    <source>
        <dbReference type="EMBL" id="CAD7239467.1"/>
    </source>
</evidence>
<dbReference type="PROSITE" id="PS50041">
    <property type="entry name" value="C_TYPE_LECTIN_2"/>
    <property type="match status" value="1"/>
</dbReference>
<dbReference type="Gene3D" id="3.10.100.10">
    <property type="entry name" value="Mannose-Binding Protein A, subunit A"/>
    <property type="match status" value="1"/>
</dbReference>
<dbReference type="EMBL" id="OB726878">
    <property type="protein sequence ID" value="CAD7239467.1"/>
    <property type="molecule type" value="Genomic_DNA"/>
</dbReference>
<proteinExistence type="predicted"/>
<dbReference type="InterPro" id="IPR001304">
    <property type="entry name" value="C-type_lectin-like"/>
</dbReference>
<dbReference type="SUPFAM" id="SSF56436">
    <property type="entry name" value="C-type lectin-like"/>
    <property type="match status" value="1"/>
</dbReference>
<sequence length="109" mass="13114">METAEEFYLITTYLRENPPQYCSSHNYWIGAQQREDSQYYEWATTRWPLLFYNWRYDQPSSYSGNAIYLDCSDDWQWISFPKTLPSMSLFKLCEAPSTEVAHEQLINQK</sequence>
<accession>A0A7R8WZ27</accession>
<dbReference type="InterPro" id="IPR016187">
    <property type="entry name" value="CTDL_fold"/>
</dbReference>
<dbReference type="CDD" id="cd00037">
    <property type="entry name" value="CLECT"/>
    <property type="match status" value="1"/>
</dbReference>
<dbReference type="AlphaFoldDB" id="A0A7R8WZ27"/>
<organism evidence="1">
    <name type="scientific">Cyprideis torosa</name>
    <dbReference type="NCBI Taxonomy" id="163714"/>
    <lineage>
        <taxon>Eukaryota</taxon>
        <taxon>Metazoa</taxon>
        <taxon>Ecdysozoa</taxon>
        <taxon>Arthropoda</taxon>
        <taxon>Crustacea</taxon>
        <taxon>Oligostraca</taxon>
        <taxon>Ostracoda</taxon>
        <taxon>Podocopa</taxon>
        <taxon>Podocopida</taxon>
        <taxon>Cytherocopina</taxon>
        <taxon>Cytheroidea</taxon>
        <taxon>Cytherideidae</taxon>
        <taxon>Cyprideis</taxon>
    </lineage>
</organism>
<gene>
    <name evidence="1" type="ORF">CTOB1V02_LOCUS17282</name>
</gene>
<reference evidence="1" key="1">
    <citation type="submission" date="2020-11" db="EMBL/GenBank/DDBJ databases">
        <authorList>
            <person name="Tran Van P."/>
        </authorList>
    </citation>
    <scope>NUCLEOTIDE SEQUENCE</scope>
</reference>
<name>A0A7R8WZ27_9CRUS</name>
<dbReference type="OrthoDB" id="6153286at2759"/>